<protein>
    <submittedName>
        <fullName evidence="1">Uncharacterized protein</fullName>
    </submittedName>
</protein>
<gene>
    <name evidence="1" type="ORF">P1P91_04045</name>
</gene>
<evidence type="ECO:0000313" key="1">
    <source>
        <dbReference type="EMBL" id="WNK20860.1"/>
    </source>
</evidence>
<reference evidence="1 2" key="1">
    <citation type="submission" date="2023-03" db="EMBL/GenBank/DDBJ databases">
        <title>Halomonas sp. nov., isolated from Korean tranditional fermented seafood 'Jeotgal'.</title>
        <authorList>
            <person name="Kim B."/>
            <person name="Shin N.-R."/>
        </authorList>
    </citation>
    <scope>NUCLEOTIDE SEQUENCE [LARGE SCALE GENOMIC DNA]</scope>
    <source>
        <strain evidence="1 2">SG2L-4</strain>
    </source>
</reference>
<evidence type="ECO:0000313" key="2">
    <source>
        <dbReference type="Proteomes" id="UP001301869"/>
    </source>
</evidence>
<accession>A0ABY9Z2L9</accession>
<dbReference type="EMBL" id="CP119391">
    <property type="protein sequence ID" value="WNK20860.1"/>
    <property type="molecule type" value="Genomic_DNA"/>
</dbReference>
<keyword evidence="2" id="KW-1185">Reference proteome</keyword>
<dbReference type="RefSeq" id="WP_311884700.1">
    <property type="nucleotide sequence ID" value="NZ_CP119391.1"/>
</dbReference>
<sequence>MKRQQTLRAYRQSITRQSASVRLAPVLHEKKAGYGSEQAQNMRLPRREEGSHCLFLMLLKLIKKAWCARALLSPGPPMVQGCGYY</sequence>
<organism evidence="1 2">
    <name type="scientific">Halomonas piscis</name>
    <dbReference type="NCBI Taxonomy" id="3031727"/>
    <lineage>
        <taxon>Bacteria</taxon>
        <taxon>Pseudomonadati</taxon>
        <taxon>Pseudomonadota</taxon>
        <taxon>Gammaproteobacteria</taxon>
        <taxon>Oceanospirillales</taxon>
        <taxon>Halomonadaceae</taxon>
        <taxon>Halomonas</taxon>
    </lineage>
</organism>
<proteinExistence type="predicted"/>
<name>A0ABY9Z2L9_9GAMM</name>
<dbReference type="Proteomes" id="UP001301869">
    <property type="component" value="Chromosome"/>
</dbReference>